<comment type="cofactor">
    <cofactor evidence="1">
        <name>[4Fe-4S] cluster</name>
        <dbReference type="ChEBI" id="CHEBI:49883"/>
    </cofactor>
</comment>
<dbReference type="SFLD" id="SFLDG01066">
    <property type="entry name" value="organic_radical-activating_enz"/>
    <property type="match status" value="1"/>
</dbReference>
<dbReference type="SFLD" id="SFLDS00029">
    <property type="entry name" value="Radical_SAM"/>
    <property type="match status" value="1"/>
</dbReference>
<dbReference type="GO" id="GO:0046872">
    <property type="term" value="F:metal ion binding"/>
    <property type="evidence" value="ECO:0007669"/>
    <property type="project" value="UniProtKB-KW"/>
</dbReference>
<evidence type="ECO:0000256" key="5">
    <source>
        <dbReference type="ARBA" id="ARBA00023004"/>
    </source>
</evidence>
<dbReference type="InterPro" id="IPR007197">
    <property type="entry name" value="rSAM"/>
</dbReference>
<keyword evidence="3" id="KW-0949">S-adenosyl-L-methionine</keyword>
<keyword evidence="8" id="KW-1185">Reference proteome</keyword>
<evidence type="ECO:0000313" key="7">
    <source>
        <dbReference type="EMBL" id="MCM1982235.1"/>
    </source>
</evidence>
<gene>
    <name evidence="7" type="ORF">QQ91_0005255</name>
</gene>
<keyword evidence="4" id="KW-0479">Metal-binding</keyword>
<dbReference type="Gene3D" id="3.20.20.70">
    <property type="entry name" value="Aldolase class I"/>
    <property type="match status" value="1"/>
</dbReference>
<dbReference type="EMBL" id="JTHE03000035">
    <property type="protein sequence ID" value="MCM1982235.1"/>
    <property type="molecule type" value="Genomic_DNA"/>
</dbReference>
<dbReference type="Pfam" id="PF13353">
    <property type="entry name" value="Fer4_12"/>
    <property type="match status" value="1"/>
</dbReference>
<reference evidence="7 8" key="1">
    <citation type="journal article" date="2015" name="Genome Announc.">
        <title>Draft Genome Sequence of Filamentous Marine Cyanobacterium Lyngbya confervoides Strain BDU141951.</title>
        <authorList>
            <person name="Chandrababunaidu M.M."/>
            <person name="Sen D."/>
            <person name="Tripathy S."/>
        </authorList>
    </citation>
    <scope>NUCLEOTIDE SEQUENCE [LARGE SCALE GENOMIC DNA]</scope>
    <source>
        <strain evidence="7 8">BDU141951</strain>
    </source>
</reference>
<evidence type="ECO:0000313" key="8">
    <source>
        <dbReference type="Proteomes" id="UP000031561"/>
    </source>
</evidence>
<accession>A0ABD4T0V4</accession>
<sequence>MRSPQAFTSPDLSDERPMLNLMGYVDCSEVNGPGRRAVVWLQGCVRACPGCFNPASWSTAPNQILSVEELVARILGDPLNQGVTFSGGEPFLQALALTQVAKRVKAQGLNVMSFTGFTLDQLKGPQAPPGSESLLAQLDLLVDGPYVESLAIHSPTSLVSSRNQQVHRLNPRLSLSLDWASDQVEVHILKDGQRIITGYRGEVLHKIGASSL</sequence>
<proteinExistence type="predicted"/>
<dbReference type="PANTHER" id="PTHR30352:SF2">
    <property type="entry name" value="ANAEROBIC RIBONUCLEOSIDE-TRIPHOSPHATE REDUCTASE-ACTIVATING PROTEIN"/>
    <property type="match status" value="1"/>
</dbReference>
<dbReference type="SUPFAM" id="SSF102114">
    <property type="entry name" value="Radical SAM enzymes"/>
    <property type="match status" value="1"/>
</dbReference>
<dbReference type="GO" id="GO:0051539">
    <property type="term" value="F:4 iron, 4 sulfur cluster binding"/>
    <property type="evidence" value="ECO:0007669"/>
    <property type="project" value="UniProtKB-KW"/>
</dbReference>
<evidence type="ECO:0000256" key="2">
    <source>
        <dbReference type="ARBA" id="ARBA00022485"/>
    </source>
</evidence>
<keyword evidence="5" id="KW-0408">Iron</keyword>
<dbReference type="AlphaFoldDB" id="A0ABD4T0V4"/>
<dbReference type="SFLD" id="SFLDG01063">
    <property type="entry name" value="activating_enzymes__group_1"/>
    <property type="match status" value="1"/>
</dbReference>
<keyword evidence="6" id="KW-0411">Iron-sulfur</keyword>
<dbReference type="SFLD" id="SFLDF00299">
    <property type="entry name" value="anaerobic_ribonucleoside-triph"/>
    <property type="match status" value="1"/>
</dbReference>
<dbReference type="InterPro" id="IPR034457">
    <property type="entry name" value="Organic_radical-activating"/>
</dbReference>
<comment type="caution">
    <text evidence="7">The sequence shown here is derived from an EMBL/GenBank/DDBJ whole genome shotgun (WGS) entry which is preliminary data.</text>
</comment>
<keyword evidence="2" id="KW-0004">4Fe-4S</keyword>
<dbReference type="InterPro" id="IPR012837">
    <property type="entry name" value="NrdG"/>
</dbReference>
<evidence type="ECO:0000256" key="3">
    <source>
        <dbReference type="ARBA" id="ARBA00022691"/>
    </source>
</evidence>
<dbReference type="InterPro" id="IPR013785">
    <property type="entry name" value="Aldolase_TIM"/>
</dbReference>
<dbReference type="PANTHER" id="PTHR30352">
    <property type="entry name" value="PYRUVATE FORMATE-LYASE-ACTIVATING ENZYME"/>
    <property type="match status" value="1"/>
</dbReference>
<evidence type="ECO:0000256" key="6">
    <source>
        <dbReference type="ARBA" id="ARBA00023014"/>
    </source>
</evidence>
<protein>
    <submittedName>
        <fullName evidence="7">Radical SAM protein</fullName>
    </submittedName>
</protein>
<name>A0ABD4T0V4_9CYAN</name>
<evidence type="ECO:0000256" key="1">
    <source>
        <dbReference type="ARBA" id="ARBA00001966"/>
    </source>
</evidence>
<evidence type="ECO:0000256" key="4">
    <source>
        <dbReference type="ARBA" id="ARBA00022723"/>
    </source>
</evidence>
<organism evidence="7 8">
    <name type="scientific">Lyngbya confervoides BDU141951</name>
    <dbReference type="NCBI Taxonomy" id="1574623"/>
    <lineage>
        <taxon>Bacteria</taxon>
        <taxon>Bacillati</taxon>
        <taxon>Cyanobacteriota</taxon>
        <taxon>Cyanophyceae</taxon>
        <taxon>Oscillatoriophycideae</taxon>
        <taxon>Oscillatoriales</taxon>
        <taxon>Microcoleaceae</taxon>
        <taxon>Lyngbya</taxon>
    </lineage>
</organism>
<dbReference type="Proteomes" id="UP000031561">
    <property type="component" value="Unassembled WGS sequence"/>
</dbReference>
<dbReference type="InterPro" id="IPR058240">
    <property type="entry name" value="rSAM_sf"/>
</dbReference>